<dbReference type="Gene3D" id="3.40.50.1010">
    <property type="entry name" value="5'-nuclease"/>
    <property type="match status" value="2"/>
</dbReference>
<dbReference type="SMART" id="SM00484">
    <property type="entry name" value="XPGI"/>
    <property type="match status" value="1"/>
</dbReference>
<keyword evidence="3" id="KW-1185">Reference proteome</keyword>
<evidence type="ECO:0000313" key="2">
    <source>
        <dbReference type="EMBL" id="KIJ63937.1"/>
    </source>
</evidence>
<dbReference type="OrthoDB" id="2959108at2759"/>
<dbReference type="InterPro" id="IPR036279">
    <property type="entry name" value="5-3_exonuclease_C_sf"/>
</dbReference>
<dbReference type="InterPro" id="IPR006086">
    <property type="entry name" value="XPG-I_dom"/>
</dbReference>
<dbReference type="AlphaFoldDB" id="A0A0C9WF59"/>
<evidence type="ECO:0000313" key="3">
    <source>
        <dbReference type="Proteomes" id="UP000053820"/>
    </source>
</evidence>
<dbReference type="EMBL" id="KN839848">
    <property type="protein sequence ID" value="KIJ63937.1"/>
    <property type="molecule type" value="Genomic_DNA"/>
</dbReference>
<reference evidence="2 3" key="1">
    <citation type="submission" date="2014-04" db="EMBL/GenBank/DDBJ databases">
        <title>Evolutionary Origins and Diversification of the Mycorrhizal Mutualists.</title>
        <authorList>
            <consortium name="DOE Joint Genome Institute"/>
            <consortium name="Mycorrhizal Genomics Consortium"/>
            <person name="Kohler A."/>
            <person name="Kuo A."/>
            <person name="Nagy L.G."/>
            <person name="Floudas D."/>
            <person name="Copeland A."/>
            <person name="Barry K.W."/>
            <person name="Cichocki N."/>
            <person name="Veneault-Fourrey C."/>
            <person name="LaButti K."/>
            <person name="Lindquist E.A."/>
            <person name="Lipzen A."/>
            <person name="Lundell T."/>
            <person name="Morin E."/>
            <person name="Murat C."/>
            <person name="Riley R."/>
            <person name="Ohm R."/>
            <person name="Sun H."/>
            <person name="Tunlid A."/>
            <person name="Henrissat B."/>
            <person name="Grigoriev I.V."/>
            <person name="Hibbett D.S."/>
            <person name="Martin F."/>
        </authorList>
    </citation>
    <scope>NUCLEOTIDE SEQUENCE [LARGE SCALE GENOMIC DNA]</scope>
    <source>
        <strain evidence="2 3">MD-312</strain>
    </source>
</reference>
<proteinExistence type="predicted"/>
<dbReference type="PRINTS" id="PR00853">
    <property type="entry name" value="XPGRADSUPER"/>
</dbReference>
<name>A0A0C9WF59_9AGAM</name>
<dbReference type="Pfam" id="PF00867">
    <property type="entry name" value="XPG_I"/>
    <property type="match status" value="1"/>
</dbReference>
<gene>
    <name evidence="2" type="ORF">HYDPIDRAFT_28837</name>
</gene>
<dbReference type="PANTHER" id="PTHR11081">
    <property type="entry name" value="FLAP ENDONUCLEASE FAMILY MEMBER"/>
    <property type="match status" value="1"/>
</dbReference>
<dbReference type="InterPro" id="IPR029060">
    <property type="entry name" value="PIN-like_dom_sf"/>
</dbReference>
<dbReference type="SUPFAM" id="SSF47807">
    <property type="entry name" value="5' to 3' exonuclease, C-terminal subdomain"/>
    <property type="match status" value="1"/>
</dbReference>
<dbReference type="GO" id="GO:0017108">
    <property type="term" value="F:5'-flap endonuclease activity"/>
    <property type="evidence" value="ECO:0007669"/>
    <property type="project" value="TreeGrafter"/>
</dbReference>
<dbReference type="SUPFAM" id="SSF88723">
    <property type="entry name" value="PIN domain-like"/>
    <property type="match status" value="1"/>
</dbReference>
<dbReference type="Proteomes" id="UP000053820">
    <property type="component" value="Unassembled WGS sequence"/>
</dbReference>
<evidence type="ECO:0000259" key="1">
    <source>
        <dbReference type="SMART" id="SM00484"/>
    </source>
</evidence>
<dbReference type="HOGENOM" id="CLU_007575_2_1_1"/>
<organism evidence="2 3">
    <name type="scientific">Hydnomerulius pinastri MD-312</name>
    <dbReference type="NCBI Taxonomy" id="994086"/>
    <lineage>
        <taxon>Eukaryota</taxon>
        <taxon>Fungi</taxon>
        <taxon>Dikarya</taxon>
        <taxon>Basidiomycota</taxon>
        <taxon>Agaricomycotina</taxon>
        <taxon>Agaricomycetes</taxon>
        <taxon>Agaricomycetidae</taxon>
        <taxon>Boletales</taxon>
        <taxon>Boletales incertae sedis</taxon>
        <taxon>Leucogyrophana</taxon>
    </lineage>
</organism>
<accession>A0A0C9WF59</accession>
<dbReference type="CDD" id="cd09870">
    <property type="entry name" value="PIN_YEN1"/>
    <property type="match status" value="1"/>
</dbReference>
<dbReference type="GO" id="GO:0006281">
    <property type="term" value="P:DNA repair"/>
    <property type="evidence" value="ECO:0007669"/>
    <property type="project" value="UniProtKB-ARBA"/>
</dbReference>
<feature type="domain" description="XPG-I" evidence="1">
    <location>
        <begin position="118"/>
        <end position="187"/>
    </location>
</feature>
<dbReference type="PANTHER" id="PTHR11081:SF75">
    <property type="entry name" value="ENDONUCLEASE, PUTATIVE (AFU_ORTHOLOGUE AFUA_3G13260)-RELATED"/>
    <property type="match status" value="1"/>
</dbReference>
<dbReference type="InterPro" id="IPR006084">
    <property type="entry name" value="XPG/Rad2"/>
</dbReference>
<protein>
    <recommendedName>
        <fullName evidence="1">XPG-I domain-containing protein</fullName>
    </recommendedName>
</protein>
<sequence>MGINNLWQVVGPAGVKCSLLGYTTQHAMNPQTGHCKLRIGVDANLWMAKCQHKFQRGHTQMGENPELRLLFYKLAQLHRTLCDVVLVFDGPNRPHFKRGKRVVTCPPWLTDRLKEFAEAFGFSSVDAPGEAEAQLAHMNRSGIIGAVLSDDGDTLVFGALTVLRSSSSSMKSGSQNNDSDSITVFDSRSITDHPEVRLTEGGVFLMAVLCGGDYSNGVPGCGHKTALGLAHYPLGDQLLHASRTLDEADLAQYVTSWITRACDALLSDPLDHFPTREHSVARSIRSQFPKTTILRAYAQPLVDPTINETVLTAFNSPECSSVNVERLAFLCEFRFGWSRRTPSGTVKKLESSGTLGKLENLVYEGTCIRALFTALQNQNHDGLPGQGASHESTAIIPADSGQFGAHSVLGITSDRHLALTGNSQLKQHRVQLNTTPLVNAAKAGVARLKQLGNLSTSSPSLYWTDVGNTVAVEAFGRKSGTCDTSLKNGAKQQVPQVTCSEAVVELSDSDSVGEPEVEVVAGCSSHTLGGGEIIELTDSD</sequence>